<dbReference type="EMBL" id="AKHW03006231">
    <property type="protein sequence ID" value="KYO22429.1"/>
    <property type="molecule type" value="Genomic_DNA"/>
</dbReference>
<evidence type="ECO:0000313" key="4">
    <source>
        <dbReference type="EMBL" id="KYO22429.1"/>
    </source>
</evidence>
<comment type="caution">
    <text evidence="4">The sequence shown here is derived from an EMBL/GenBank/DDBJ whole genome shotgun (WGS) entry which is preliminary data.</text>
</comment>
<dbReference type="AlphaFoldDB" id="A0A151MD56"/>
<keyword evidence="2" id="KW-0812">Transmembrane</keyword>
<reference evidence="4 5" key="1">
    <citation type="journal article" date="2012" name="Genome Biol.">
        <title>Sequencing three crocodilian genomes to illuminate the evolution of archosaurs and amniotes.</title>
        <authorList>
            <person name="St John J.A."/>
            <person name="Braun E.L."/>
            <person name="Isberg S.R."/>
            <person name="Miles L.G."/>
            <person name="Chong A.Y."/>
            <person name="Gongora J."/>
            <person name="Dalzell P."/>
            <person name="Moran C."/>
            <person name="Bed'hom B."/>
            <person name="Abzhanov A."/>
            <person name="Burgess S.C."/>
            <person name="Cooksey A.M."/>
            <person name="Castoe T.A."/>
            <person name="Crawford N.G."/>
            <person name="Densmore L.D."/>
            <person name="Drew J.C."/>
            <person name="Edwards S.V."/>
            <person name="Faircloth B.C."/>
            <person name="Fujita M.K."/>
            <person name="Greenwold M.J."/>
            <person name="Hoffmann F.G."/>
            <person name="Howard J.M."/>
            <person name="Iguchi T."/>
            <person name="Janes D.E."/>
            <person name="Khan S.Y."/>
            <person name="Kohno S."/>
            <person name="de Koning A.J."/>
            <person name="Lance S.L."/>
            <person name="McCarthy F.M."/>
            <person name="McCormack J.E."/>
            <person name="Merchant M.E."/>
            <person name="Peterson D.G."/>
            <person name="Pollock D.D."/>
            <person name="Pourmand N."/>
            <person name="Raney B.J."/>
            <person name="Roessler K.A."/>
            <person name="Sanford J.R."/>
            <person name="Sawyer R.H."/>
            <person name="Schmidt C.J."/>
            <person name="Triplett E.W."/>
            <person name="Tuberville T.D."/>
            <person name="Venegas-Anaya M."/>
            <person name="Howard J.T."/>
            <person name="Jarvis E.D."/>
            <person name="Guillette L.J.Jr."/>
            <person name="Glenn T.C."/>
            <person name="Green R.E."/>
            <person name="Ray D.A."/>
        </authorList>
    </citation>
    <scope>NUCLEOTIDE SEQUENCE [LARGE SCALE GENOMIC DNA]</scope>
    <source>
        <strain evidence="4">KSC_2009_1</strain>
    </source>
</reference>
<dbReference type="Proteomes" id="UP000050525">
    <property type="component" value="Unassembled WGS sequence"/>
</dbReference>
<protein>
    <submittedName>
        <fullName evidence="4">CD48 antigen</fullName>
    </submittedName>
</protein>
<dbReference type="STRING" id="8496.A0A151MD56"/>
<feature type="chain" id="PRO_5007584949" evidence="3">
    <location>
        <begin position="21"/>
        <end position="264"/>
    </location>
</feature>
<evidence type="ECO:0000256" key="3">
    <source>
        <dbReference type="SAM" id="SignalP"/>
    </source>
</evidence>
<organism evidence="4 5">
    <name type="scientific">Alligator mississippiensis</name>
    <name type="common">American alligator</name>
    <dbReference type="NCBI Taxonomy" id="8496"/>
    <lineage>
        <taxon>Eukaryota</taxon>
        <taxon>Metazoa</taxon>
        <taxon>Chordata</taxon>
        <taxon>Craniata</taxon>
        <taxon>Vertebrata</taxon>
        <taxon>Euteleostomi</taxon>
        <taxon>Archelosauria</taxon>
        <taxon>Archosauria</taxon>
        <taxon>Crocodylia</taxon>
        <taxon>Alligatoridae</taxon>
        <taxon>Alligatorinae</taxon>
        <taxon>Alligator</taxon>
    </lineage>
</organism>
<gene>
    <name evidence="4" type="ORF">Y1Q_0003009</name>
</gene>
<keyword evidence="5" id="KW-1185">Reference proteome</keyword>
<name>A0A151MD56_ALLMI</name>
<accession>A0A151MD56</accession>
<evidence type="ECO:0000313" key="5">
    <source>
        <dbReference type="Proteomes" id="UP000050525"/>
    </source>
</evidence>
<dbReference type="eggNOG" id="ENOG502SB68">
    <property type="taxonomic scope" value="Eukaryota"/>
</dbReference>
<feature type="region of interest" description="Disordered" evidence="1">
    <location>
        <begin position="197"/>
        <end position="264"/>
    </location>
</feature>
<keyword evidence="2" id="KW-1133">Transmembrane helix</keyword>
<feature type="signal peptide" evidence="3">
    <location>
        <begin position="1"/>
        <end position="20"/>
    </location>
</feature>
<proteinExistence type="predicted"/>
<sequence>MPPGSFGSSVWPVALHLVCAGSYFEDLLSVRSRAQDGDAGTYEVEILAEDGDSSSSGKIQRCRFDFSVTGPLLPPDLNCTVVGNKLHIFCHTDISKELTYSWHYSNMDELTGQSNTAELPLTADRSQKIYCIIEVSGAGINGSLSLDVCPEVNLIQPRGRNGFIALLFFVAVLIALIVTAIFLQKKGLLPSWISSRLPGGEGRHPEQQYTTEPETEPIHQIKNEQDSEAEDGKTLDKSEEDASGKDMKQPAVEDQPELVSSSNK</sequence>
<feature type="compositionally biased region" description="Basic and acidic residues" evidence="1">
    <location>
        <begin position="216"/>
        <end position="248"/>
    </location>
</feature>
<keyword evidence="2" id="KW-0472">Membrane</keyword>
<evidence type="ECO:0000256" key="2">
    <source>
        <dbReference type="SAM" id="Phobius"/>
    </source>
</evidence>
<feature type="transmembrane region" description="Helical" evidence="2">
    <location>
        <begin position="163"/>
        <end position="183"/>
    </location>
</feature>
<evidence type="ECO:0000256" key="1">
    <source>
        <dbReference type="SAM" id="MobiDB-lite"/>
    </source>
</evidence>
<keyword evidence="3" id="KW-0732">Signal</keyword>